<name>A0A0H3KWA6_PANAA</name>
<evidence type="ECO:0008006" key="4">
    <source>
        <dbReference type="Google" id="ProtNLM"/>
    </source>
</evidence>
<reference evidence="3" key="1">
    <citation type="journal article" date="2012" name="Appl. Microbiol. Biotechnol.">
        <title>The complete genome sequence of Pantoea ananatis AJ13355, an organism with great biotechnological potential.</title>
        <authorList>
            <person name="Hara Y."/>
            <person name="Kadotani N."/>
            <person name="Izui H."/>
            <person name="Katashkina J.I."/>
            <person name="Kuvaeva T.M."/>
            <person name="Andreeva I.G."/>
            <person name="Golubeva L.I."/>
            <person name="Malko D.B."/>
            <person name="Makeev V.J."/>
            <person name="Mashko S.V."/>
            <person name="Kozlov Y.I."/>
        </authorList>
    </citation>
    <scope>NUCLEOTIDE SEQUENCE [LARGE SCALE GENOMIC DNA]</scope>
    <source>
        <strain evidence="3">AJ13355</strain>
    </source>
</reference>
<dbReference type="eggNOG" id="COG0687">
    <property type="taxonomic scope" value="Bacteria"/>
</dbReference>
<dbReference type="Gene3D" id="3.40.190.10">
    <property type="entry name" value="Periplasmic binding protein-like II"/>
    <property type="match status" value="1"/>
</dbReference>
<proteinExistence type="predicted"/>
<dbReference type="PANTHER" id="PTHR30222:SF17">
    <property type="entry name" value="SPERMIDINE_PUTRESCINE-BINDING PERIPLASMIC PROTEIN"/>
    <property type="match status" value="1"/>
</dbReference>
<keyword evidence="1" id="KW-0732">Signal</keyword>
<organism evidence="2 3">
    <name type="scientific">Pantoea ananatis (strain AJ13355)</name>
    <dbReference type="NCBI Taxonomy" id="932677"/>
    <lineage>
        <taxon>Bacteria</taxon>
        <taxon>Pseudomonadati</taxon>
        <taxon>Pseudomonadota</taxon>
        <taxon>Gammaproteobacteria</taxon>
        <taxon>Enterobacterales</taxon>
        <taxon>Erwiniaceae</taxon>
        <taxon>Pantoea</taxon>
    </lineage>
</organism>
<dbReference type="AlphaFoldDB" id="A0A0H3KWA6"/>
<dbReference type="SUPFAM" id="SSF53850">
    <property type="entry name" value="Periplasmic binding protein-like II"/>
    <property type="match status" value="1"/>
</dbReference>
<accession>A0A0H3KWA6</accession>
<dbReference type="PANTHER" id="PTHR30222">
    <property type="entry name" value="SPERMIDINE/PUTRESCINE-BINDING PERIPLASMIC PROTEIN"/>
    <property type="match status" value="1"/>
</dbReference>
<dbReference type="GeneID" id="57268236"/>
<evidence type="ECO:0000313" key="2">
    <source>
        <dbReference type="EMBL" id="BAK11343.1"/>
    </source>
</evidence>
<dbReference type="KEGG" id="paj:PAJ_1263"/>
<evidence type="ECO:0000256" key="1">
    <source>
        <dbReference type="ARBA" id="ARBA00022729"/>
    </source>
</evidence>
<dbReference type="PATRIC" id="fig|553.3.peg.2285"/>
<dbReference type="RefSeq" id="WP_013025806.1">
    <property type="nucleotide sequence ID" value="NC_017531.2"/>
</dbReference>
<dbReference type="EMBL" id="AP012032">
    <property type="protein sequence ID" value="BAK11343.1"/>
    <property type="molecule type" value="Genomic_DNA"/>
</dbReference>
<protein>
    <recommendedName>
        <fullName evidence="4">Signal peptide prediction</fullName>
    </recommendedName>
</protein>
<dbReference type="OrthoDB" id="9812255at2"/>
<sequence>MNSAAKVNDQLTLRVLGTSVTLLEMLRVSAEKDLGIRIEYLLHSVEDAQRIAVMQPESYDLYDQWFHNIDFVWPAQAIQPLEIKRLKYWDEITPLAKTGRLRPDLPLADGSVPSERLYVQRDRHLGSHASDHISMLPLTHNVDSFAYHADRLPAALQQQEESWGWLLHPSLTGQVALQEDAAMGGIDAALAMQGAGLARFANTGNLTLEEIDLLTQQLARLNRNGHFAAFWASQDEACDLIANQQVEVQSLWAPIYFRHHFHQRGYKMARPREGYRAWYGGMSLSRCATGRIKDAAYDYLNWWQSGWPGAVMARQGYYISNAERSRAHLSAAEWDFWYGGQPAREVLLDAWGAPLIPQGEVRDGGSYDARMSHIAVWNAVMDEHNYLTRRWQDFLRAS</sequence>
<gene>
    <name evidence="2" type="ordered locus">PAJ_1263</name>
</gene>
<evidence type="ECO:0000313" key="3">
    <source>
        <dbReference type="Proteomes" id="UP000006690"/>
    </source>
</evidence>
<dbReference type="HOGENOM" id="CLU_053523_0_0_6"/>
<dbReference type="Proteomes" id="UP000006690">
    <property type="component" value="Chromosome"/>
</dbReference>